<organism evidence="1">
    <name type="scientific">marine sediment metagenome</name>
    <dbReference type="NCBI Taxonomy" id="412755"/>
    <lineage>
        <taxon>unclassified sequences</taxon>
        <taxon>metagenomes</taxon>
        <taxon>ecological metagenomes</taxon>
    </lineage>
</organism>
<feature type="non-terminal residue" evidence="1">
    <location>
        <position position="48"/>
    </location>
</feature>
<dbReference type="AlphaFoldDB" id="A0A0F9D8L5"/>
<proteinExistence type="predicted"/>
<evidence type="ECO:0000313" key="1">
    <source>
        <dbReference type="EMBL" id="KKL08428.1"/>
    </source>
</evidence>
<comment type="caution">
    <text evidence="1">The sequence shown here is derived from an EMBL/GenBank/DDBJ whole genome shotgun (WGS) entry which is preliminary data.</text>
</comment>
<gene>
    <name evidence="1" type="ORF">LCGC14_2575950</name>
</gene>
<protein>
    <submittedName>
        <fullName evidence="1">Uncharacterized protein</fullName>
    </submittedName>
</protein>
<name>A0A0F9D8L5_9ZZZZ</name>
<accession>A0A0F9D8L5</accession>
<reference evidence="1" key="1">
    <citation type="journal article" date="2015" name="Nature">
        <title>Complex archaea that bridge the gap between prokaryotes and eukaryotes.</title>
        <authorList>
            <person name="Spang A."/>
            <person name="Saw J.H."/>
            <person name="Jorgensen S.L."/>
            <person name="Zaremba-Niedzwiedzka K."/>
            <person name="Martijn J."/>
            <person name="Lind A.E."/>
            <person name="van Eijk R."/>
            <person name="Schleper C."/>
            <person name="Guy L."/>
            <person name="Ettema T.J."/>
        </authorList>
    </citation>
    <scope>NUCLEOTIDE SEQUENCE</scope>
</reference>
<sequence length="48" mass="5468">MKTENKKIKKKSGKTLQTAREAGYFAKKMLKNALQAQEEGRPIAWSMV</sequence>
<dbReference type="EMBL" id="LAZR01042880">
    <property type="protein sequence ID" value="KKL08428.1"/>
    <property type="molecule type" value="Genomic_DNA"/>
</dbReference>